<name>A0ABR3GZN8_LOXSC</name>
<feature type="signal peptide" evidence="2">
    <location>
        <begin position="1"/>
        <end position="16"/>
    </location>
</feature>
<organism evidence="3 4">
    <name type="scientific">Loxostege sticticalis</name>
    <name type="common">Beet webworm moth</name>
    <dbReference type="NCBI Taxonomy" id="481309"/>
    <lineage>
        <taxon>Eukaryota</taxon>
        <taxon>Metazoa</taxon>
        <taxon>Ecdysozoa</taxon>
        <taxon>Arthropoda</taxon>
        <taxon>Hexapoda</taxon>
        <taxon>Insecta</taxon>
        <taxon>Pterygota</taxon>
        <taxon>Neoptera</taxon>
        <taxon>Endopterygota</taxon>
        <taxon>Lepidoptera</taxon>
        <taxon>Glossata</taxon>
        <taxon>Ditrysia</taxon>
        <taxon>Pyraloidea</taxon>
        <taxon>Crambidae</taxon>
        <taxon>Pyraustinae</taxon>
        <taxon>Loxostege</taxon>
    </lineage>
</organism>
<reference evidence="3 4" key="1">
    <citation type="submission" date="2024-06" db="EMBL/GenBank/DDBJ databases">
        <title>A chromosome-level genome assembly of beet webworm, Loxostege sticticalis.</title>
        <authorList>
            <person name="Zhang Y."/>
        </authorList>
    </citation>
    <scope>NUCLEOTIDE SEQUENCE [LARGE SCALE GENOMIC DNA]</scope>
    <source>
        <strain evidence="3">AQ026</strain>
        <tissue evidence="3">Whole body</tissue>
    </source>
</reference>
<feature type="compositionally biased region" description="Basic and acidic residues" evidence="1">
    <location>
        <begin position="39"/>
        <end position="48"/>
    </location>
</feature>
<evidence type="ECO:0000256" key="1">
    <source>
        <dbReference type="SAM" id="MobiDB-lite"/>
    </source>
</evidence>
<keyword evidence="2" id="KW-0732">Signal</keyword>
<dbReference type="EMBL" id="JBEUOH010000031">
    <property type="protein sequence ID" value="KAL0852966.1"/>
    <property type="molecule type" value="Genomic_DNA"/>
</dbReference>
<evidence type="ECO:0000313" key="4">
    <source>
        <dbReference type="Proteomes" id="UP001549920"/>
    </source>
</evidence>
<accession>A0ABR3GZN8</accession>
<gene>
    <name evidence="3" type="ORF">ABMA27_012755</name>
</gene>
<feature type="compositionally biased region" description="Polar residues" evidence="1">
    <location>
        <begin position="66"/>
        <end position="80"/>
    </location>
</feature>
<feature type="region of interest" description="Disordered" evidence="1">
    <location>
        <begin position="38"/>
        <end position="80"/>
    </location>
</feature>
<evidence type="ECO:0000256" key="2">
    <source>
        <dbReference type="SAM" id="SignalP"/>
    </source>
</evidence>
<keyword evidence="4" id="KW-1185">Reference proteome</keyword>
<feature type="chain" id="PRO_5045909631" evidence="2">
    <location>
        <begin position="17"/>
        <end position="80"/>
    </location>
</feature>
<dbReference type="Proteomes" id="UP001549920">
    <property type="component" value="Unassembled WGS sequence"/>
</dbReference>
<sequence length="80" mass="8939">MYKPLVFLFITTMVLAQDLDSILLDIYGPDINTNMIHKGSGEMERDGMNTDYAHPVPNDHQLARRQASSDGGENIASHYS</sequence>
<proteinExistence type="predicted"/>
<comment type="caution">
    <text evidence="3">The sequence shown here is derived from an EMBL/GenBank/DDBJ whole genome shotgun (WGS) entry which is preliminary data.</text>
</comment>
<protein>
    <submittedName>
        <fullName evidence="3">Uncharacterized protein</fullName>
    </submittedName>
</protein>
<evidence type="ECO:0000313" key="3">
    <source>
        <dbReference type="EMBL" id="KAL0852966.1"/>
    </source>
</evidence>